<evidence type="ECO:0000256" key="15">
    <source>
        <dbReference type="RuleBase" id="RU004208"/>
    </source>
</evidence>
<dbReference type="SUPFAM" id="SSF52833">
    <property type="entry name" value="Thioredoxin-like"/>
    <property type="match status" value="4"/>
</dbReference>
<dbReference type="Pfam" id="PF13848">
    <property type="entry name" value="Thioredoxin_6"/>
    <property type="match status" value="1"/>
</dbReference>
<evidence type="ECO:0000256" key="5">
    <source>
        <dbReference type="ARBA" id="ARBA00022729"/>
    </source>
</evidence>
<dbReference type="Proteomes" id="UP000008021">
    <property type="component" value="Chromosome 4"/>
</dbReference>
<dbReference type="InterPro" id="IPR017937">
    <property type="entry name" value="Thioredoxin_CS"/>
</dbReference>
<dbReference type="PROSITE" id="PS51375">
    <property type="entry name" value="PPR"/>
    <property type="match status" value="3"/>
</dbReference>
<keyword evidence="12 13" id="KW-0676">Redox-active center</keyword>
<reference evidence="18" key="2">
    <citation type="submission" date="2018-05" db="EMBL/GenBank/DDBJ databases">
        <title>OmerRS3 (Oryza meridionalis Reference Sequence Version 3).</title>
        <authorList>
            <person name="Zhang J."/>
            <person name="Kudrna D."/>
            <person name="Lee S."/>
            <person name="Talag J."/>
            <person name="Welchert J."/>
            <person name="Wing R.A."/>
        </authorList>
    </citation>
    <scope>NUCLEOTIDE SEQUENCE [LARGE SCALE GENOMIC DNA]</scope>
    <source>
        <strain evidence="18">cv. OR44</strain>
    </source>
</reference>
<keyword evidence="9 13" id="KW-1015">Disulfide bond</keyword>
<accession>A0A0E0DEI0</accession>
<dbReference type="InterPro" id="IPR005792">
    <property type="entry name" value="Prot_disulphide_isomerase"/>
</dbReference>
<feature type="domain" description="Thioredoxin" evidence="17">
    <location>
        <begin position="363"/>
        <end position="490"/>
    </location>
</feature>
<dbReference type="Pfam" id="PF01535">
    <property type="entry name" value="PPR"/>
    <property type="match status" value="6"/>
</dbReference>
<evidence type="ECO:0000256" key="14">
    <source>
        <dbReference type="PROSITE-ProRule" id="PRU00708"/>
    </source>
</evidence>
<dbReference type="InterPro" id="IPR002885">
    <property type="entry name" value="PPR_rpt"/>
</dbReference>
<dbReference type="CDD" id="cd02982">
    <property type="entry name" value="PDI_b'_family"/>
    <property type="match status" value="1"/>
</dbReference>
<evidence type="ECO:0000256" key="12">
    <source>
        <dbReference type="ARBA" id="ARBA00023284"/>
    </source>
</evidence>
<feature type="domain" description="Thioredoxin" evidence="17">
    <location>
        <begin position="12"/>
        <end position="143"/>
    </location>
</feature>
<evidence type="ECO:0000256" key="7">
    <source>
        <dbReference type="ARBA" id="ARBA00022824"/>
    </source>
</evidence>
<dbReference type="CDD" id="cd02961">
    <property type="entry name" value="PDI_a_family"/>
    <property type="match status" value="1"/>
</dbReference>
<keyword evidence="19" id="KW-1185">Reference proteome</keyword>
<evidence type="ECO:0000256" key="6">
    <source>
        <dbReference type="ARBA" id="ARBA00022737"/>
    </source>
</evidence>
<dbReference type="FunFam" id="3.40.30.10:FF:000143">
    <property type="entry name" value="Protein disulfide-isomerase"/>
    <property type="match status" value="1"/>
</dbReference>
<dbReference type="STRING" id="40149.A0A0E0DEI0"/>
<feature type="repeat" description="PPR" evidence="14">
    <location>
        <begin position="707"/>
        <end position="741"/>
    </location>
</feature>
<dbReference type="EC" id="5.3.4.1" evidence="4 16"/>
<dbReference type="FunFam" id="1.25.40.10:FF:000853">
    <property type="entry name" value="Pentatricopeptide repeat-containing protein At2g13600"/>
    <property type="match status" value="1"/>
</dbReference>
<organism evidence="18">
    <name type="scientific">Oryza meridionalis</name>
    <dbReference type="NCBI Taxonomy" id="40149"/>
    <lineage>
        <taxon>Eukaryota</taxon>
        <taxon>Viridiplantae</taxon>
        <taxon>Streptophyta</taxon>
        <taxon>Embryophyta</taxon>
        <taxon>Tracheophyta</taxon>
        <taxon>Spermatophyta</taxon>
        <taxon>Magnoliopsida</taxon>
        <taxon>Liliopsida</taxon>
        <taxon>Poales</taxon>
        <taxon>Poaceae</taxon>
        <taxon>BOP clade</taxon>
        <taxon>Oryzoideae</taxon>
        <taxon>Oryzeae</taxon>
        <taxon>Oryzinae</taxon>
        <taxon>Oryza</taxon>
    </lineage>
</organism>
<evidence type="ECO:0000256" key="16">
    <source>
        <dbReference type="RuleBase" id="RU361130"/>
    </source>
</evidence>
<dbReference type="AlphaFoldDB" id="A0A0E0DEI0"/>
<comment type="similarity">
    <text evidence="3 15">Belongs to the protein disulfide isomerase family.</text>
</comment>
<dbReference type="InterPro" id="IPR046848">
    <property type="entry name" value="E_motif"/>
</dbReference>
<dbReference type="GO" id="GO:0003756">
    <property type="term" value="F:protein disulfide isomerase activity"/>
    <property type="evidence" value="ECO:0007669"/>
    <property type="project" value="UniProtKB-EC"/>
</dbReference>
<keyword evidence="5 16" id="KW-0732">Signal</keyword>
<dbReference type="FunFam" id="3.40.30.10:FF:000152">
    <property type="entry name" value="Protein disulfide-isomerase"/>
    <property type="match status" value="1"/>
</dbReference>
<dbReference type="PROSITE" id="PS51352">
    <property type="entry name" value="THIOREDOXIN_2"/>
    <property type="match status" value="2"/>
</dbReference>
<keyword evidence="11 16" id="KW-0413">Isomerase</keyword>
<evidence type="ECO:0000256" key="10">
    <source>
        <dbReference type="ARBA" id="ARBA00023180"/>
    </source>
</evidence>
<feature type="repeat" description="PPR" evidence="14">
    <location>
        <begin position="575"/>
        <end position="605"/>
    </location>
</feature>
<keyword evidence="10" id="KW-0325">Glycoprotein</keyword>
<dbReference type="NCBIfam" id="TIGR01126">
    <property type="entry name" value="pdi_dom"/>
    <property type="match status" value="1"/>
</dbReference>
<protein>
    <recommendedName>
        <fullName evidence="4 16">Protein disulfide-isomerase</fullName>
        <ecNumber evidence="4 16">5.3.4.1</ecNumber>
    </recommendedName>
</protein>
<feature type="disulfide bond" description="Redox-active" evidence="13">
    <location>
        <begin position="61"/>
        <end position="64"/>
    </location>
</feature>
<feature type="chain" id="PRO_5005116257" description="Protein disulfide-isomerase" evidence="16">
    <location>
        <begin position="21"/>
        <end position="957"/>
    </location>
</feature>
<dbReference type="InterPro" id="IPR013766">
    <property type="entry name" value="Thioredoxin_domain"/>
</dbReference>
<evidence type="ECO:0000259" key="17">
    <source>
        <dbReference type="PROSITE" id="PS51352"/>
    </source>
</evidence>
<dbReference type="CDD" id="cd02995">
    <property type="entry name" value="PDI_a_PDI_a'_C"/>
    <property type="match status" value="1"/>
</dbReference>
<reference evidence="18" key="1">
    <citation type="submission" date="2015-04" db="UniProtKB">
        <authorList>
            <consortium name="EnsemblPlants"/>
        </authorList>
    </citation>
    <scope>IDENTIFICATION</scope>
</reference>
<dbReference type="GO" id="GO:0005788">
    <property type="term" value="C:endoplasmic reticulum lumen"/>
    <property type="evidence" value="ECO:0007669"/>
    <property type="project" value="UniProtKB-SubCell"/>
</dbReference>
<evidence type="ECO:0000256" key="11">
    <source>
        <dbReference type="ARBA" id="ARBA00023235"/>
    </source>
</evidence>
<comment type="subcellular location">
    <subcellularLocation>
        <location evidence="2">Endoplasmic reticulum lumen</location>
    </subcellularLocation>
</comment>
<feature type="disulfide bond" description="Redox-active" evidence="13">
    <location>
        <begin position="413"/>
        <end position="416"/>
    </location>
</feature>
<evidence type="ECO:0000256" key="3">
    <source>
        <dbReference type="ARBA" id="ARBA00006347"/>
    </source>
</evidence>
<feature type="signal peptide" evidence="16">
    <location>
        <begin position="1"/>
        <end position="20"/>
    </location>
</feature>
<dbReference type="FunFam" id="3.40.30.10:FF:000150">
    <property type="entry name" value="Protein disulfide-isomerase"/>
    <property type="match status" value="1"/>
</dbReference>
<comment type="catalytic activity">
    <reaction evidence="1 16">
        <text>Catalyzes the rearrangement of -S-S- bonds in proteins.</text>
        <dbReference type="EC" id="5.3.4.1"/>
    </reaction>
</comment>
<dbReference type="FunFam" id="3.40.30.10:FF:000184">
    <property type="entry name" value="Protein disulfide-isomerase"/>
    <property type="match status" value="1"/>
</dbReference>
<evidence type="ECO:0000256" key="4">
    <source>
        <dbReference type="ARBA" id="ARBA00012723"/>
    </source>
</evidence>
<dbReference type="Gramene" id="OMERI04G11900.1">
    <property type="protein sequence ID" value="OMERI04G11900.1"/>
    <property type="gene ID" value="OMERI04G11900"/>
</dbReference>
<dbReference type="PRINTS" id="PR00421">
    <property type="entry name" value="THIOREDOXIN"/>
</dbReference>
<dbReference type="NCBIfam" id="TIGR00756">
    <property type="entry name" value="PPR"/>
    <property type="match status" value="4"/>
</dbReference>
<feature type="repeat" description="PPR" evidence="14">
    <location>
        <begin position="606"/>
        <end position="640"/>
    </location>
</feature>
<evidence type="ECO:0000256" key="1">
    <source>
        <dbReference type="ARBA" id="ARBA00001182"/>
    </source>
</evidence>
<dbReference type="InterPro" id="IPR005788">
    <property type="entry name" value="PDI_thioredoxin-like_dom"/>
</dbReference>
<evidence type="ECO:0000313" key="18">
    <source>
        <dbReference type="EnsemblPlants" id="OMERI04G11900.1"/>
    </source>
</evidence>
<name>A0A0E0DEI0_9ORYZ</name>
<dbReference type="HOGENOM" id="CLU_013306_0_0_1"/>
<dbReference type="InterPro" id="IPR011990">
    <property type="entry name" value="TPR-like_helical_dom_sf"/>
</dbReference>
<dbReference type="NCBIfam" id="TIGR01130">
    <property type="entry name" value="ER_PDI_fam"/>
    <property type="match status" value="1"/>
</dbReference>
<dbReference type="CDD" id="cd02981">
    <property type="entry name" value="PDI_b_family"/>
    <property type="match status" value="1"/>
</dbReference>
<dbReference type="FunFam" id="1.25.40.10:FF:000442">
    <property type="entry name" value="Pentatricopeptide repeat-containing protein At3g49710"/>
    <property type="match status" value="1"/>
</dbReference>
<sequence length="957" mass="105803">MDVNLVLSFALAILISSSPAAVGVDATEELKEAVLTLDAGNFSEVVAKHPFIVVEFYAPWCGHCKQLAPEYEKAASVLRKNEPPVVLAKVDAYDERNKELKDKYGVYSYPTIKIMKNGGSDVRSYGGPREADGIVEYLKRQVGPASLKLESAEEAAHSVGDKGVILVGVFPEFDGTEYENFMAVAEKMRADYDFFHTSDASILPRGDQSVKGPIVRLFKPFDELFVDSEDFGKDALEKFIKVSGFPMVVTYDADPTNHKFLERYYSTPSAKAMLFVSFGDDRIESFKSQIHEAARKFSANNISFLIGDVADADRVFQYFGLRESDVPLLFMIASTGKYLNPTIDPDQIIPWLKQVLHAHSFLTHYGNLTPYVKSEPIPKANDQPVKVVVADNIDDIVFNSGKNVLLEFYAPWCGHCRKFAPILEEIAVSLQDDQDIVIAKMDGTANDIPTDFTVEGYPTIYFYSSSGNLLSYDGSRTAEEIISFINENRGPKAGAATAVDEKTQIDAVEEECFAYQATRPAPSSGMARPHHPGLLHLVSHLRASAPLADLLRSAPGLRAARAAHARALRSPFAGETFLLNTLLSAYARLGSLRDARRVFDGMPHRNTFSYNALLSACARLGRADDALALFGGIPDPDQCSYNAVVAALAQHGRGGDALRFLAAMHADDFVLNAYSFASALSACASEKASRTGEQVHALVAKSSHGSDVYIGSALVDMYAKCERPEEARKVFDAMPERNIHMHRMVRKKKRLGSFNERPDSVTMIGVLSACGHSGLVEEGRRYFQTMTEDHGIIPTRDHYTCMVDLLGRAGHLEEVEELIENMPMEPDAVLWASLLGACRMHKNIDMGEWAAGKLFELDPDNSGPYVLLSNMYAELGKWADVFRVRRSMKHRGVSKQPGCSWIEIGRKVNVFLARDNIHPCRNEIHVTLRIIQMQMSRMSVDAEIADDLMNFCSEACG</sequence>
<evidence type="ECO:0000256" key="13">
    <source>
        <dbReference type="PIRSR" id="PIRSR605792-51"/>
    </source>
</evidence>
<dbReference type="GO" id="GO:0006457">
    <property type="term" value="P:protein folding"/>
    <property type="evidence" value="ECO:0007669"/>
    <property type="project" value="TreeGrafter"/>
</dbReference>
<dbReference type="InterPro" id="IPR036249">
    <property type="entry name" value="Thioredoxin-like_sf"/>
</dbReference>
<evidence type="ECO:0000256" key="9">
    <source>
        <dbReference type="ARBA" id="ARBA00023157"/>
    </source>
</evidence>
<evidence type="ECO:0000256" key="8">
    <source>
        <dbReference type="ARBA" id="ARBA00022946"/>
    </source>
</evidence>
<dbReference type="PANTHER" id="PTHR18929:SF211">
    <property type="entry name" value="PROTEIN DISULFIDE ISOMERASE-LIKE 1-2"/>
    <property type="match status" value="1"/>
</dbReference>
<proteinExistence type="inferred from homology"/>
<dbReference type="Gene3D" id="1.25.40.10">
    <property type="entry name" value="Tetratricopeptide repeat domain"/>
    <property type="match status" value="3"/>
</dbReference>
<keyword evidence="7" id="KW-0256">Endoplasmic reticulum</keyword>
<dbReference type="Pfam" id="PF00085">
    <property type="entry name" value="Thioredoxin"/>
    <property type="match status" value="2"/>
</dbReference>
<evidence type="ECO:0000256" key="2">
    <source>
        <dbReference type="ARBA" id="ARBA00004319"/>
    </source>
</evidence>
<dbReference type="PROSITE" id="PS00194">
    <property type="entry name" value="THIOREDOXIN_1"/>
    <property type="match status" value="2"/>
</dbReference>
<dbReference type="Gene3D" id="3.40.30.10">
    <property type="entry name" value="Glutaredoxin"/>
    <property type="match status" value="4"/>
</dbReference>
<dbReference type="Pfam" id="PF20431">
    <property type="entry name" value="E_motif"/>
    <property type="match status" value="1"/>
</dbReference>
<dbReference type="PANTHER" id="PTHR18929">
    <property type="entry name" value="PROTEIN DISULFIDE ISOMERASE"/>
    <property type="match status" value="1"/>
</dbReference>
<keyword evidence="6" id="KW-0677">Repeat</keyword>
<dbReference type="GO" id="GO:0034976">
    <property type="term" value="P:response to endoplasmic reticulum stress"/>
    <property type="evidence" value="ECO:0007669"/>
    <property type="project" value="TreeGrafter"/>
</dbReference>
<dbReference type="EnsemblPlants" id="OMERI04G11900.1">
    <property type="protein sequence ID" value="OMERI04G11900.1"/>
    <property type="gene ID" value="OMERI04G11900"/>
</dbReference>
<evidence type="ECO:0000313" key="19">
    <source>
        <dbReference type="Proteomes" id="UP000008021"/>
    </source>
</evidence>
<keyword evidence="8" id="KW-0809">Transit peptide</keyword>